<organism evidence="10 11">
    <name type="scientific">Durusdinium trenchii</name>
    <dbReference type="NCBI Taxonomy" id="1381693"/>
    <lineage>
        <taxon>Eukaryota</taxon>
        <taxon>Sar</taxon>
        <taxon>Alveolata</taxon>
        <taxon>Dinophyceae</taxon>
        <taxon>Suessiales</taxon>
        <taxon>Symbiodiniaceae</taxon>
        <taxon>Durusdinium</taxon>
    </lineage>
</organism>
<dbReference type="SUPFAM" id="SSF52540">
    <property type="entry name" value="P-loop containing nucleoside triphosphate hydrolases"/>
    <property type="match status" value="1"/>
</dbReference>
<dbReference type="EC" id="3.6.4.13" evidence="6"/>
<evidence type="ECO:0000256" key="4">
    <source>
        <dbReference type="ARBA" id="ARBA00022840"/>
    </source>
</evidence>
<comment type="function">
    <text evidence="6">RNA helicase.</text>
</comment>
<dbReference type="Proteomes" id="UP001642484">
    <property type="component" value="Unassembled WGS sequence"/>
</dbReference>
<dbReference type="Pfam" id="PF00270">
    <property type="entry name" value="DEAD"/>
    <property type="match status" value="1"/>
</dbReference>
<evidence type="ECO:0000259" key="8">
    <source>
        <dbReference type="PROSITE" id="PS51192"/>
    </source>
</evidence>
<feature type="region of interest" description="Disordered" evidence="7">
    <location>
        <begin position="525"/>
        <end position="560"/>
    </location>
</feature>
<dbReference type="CDD" id="cd18787">
    <property type="entry name" value="SF2_C_DEAD"/>
    <property type="match status" value="1"/>
</dbReference>
<dbReference type="InterPro" id="IPR044742">
    <property type="entry name" value="DEAD/DEAH_RhlB"/>
</dbReference>
<name>A0ABP0S423_9DINO</name>
<dbReference type="PANTHER" id="PTHR24031">
    <property type="entry name" value="RNA HELICASE"/>
    <property type="match status" value="1"/>
</dbReference>
<dbReference type="PROSITE" id="PS51192">
    <property type="entry name" value="HELICASE_ATP_BIND_1"/>
    <property type="match status" value="1"/>
</dbReference>
<gene>
    <name evidence="10" type="ORF">CCMP2556_LOCUS50003</name>
</gene>
<evidence type="ECO:0000256" key="7">
    <source>
        <dbReference type="SAM" id="MobiDB-lite"/>
    </source>
</evidence>
<comment type="similarity">
    <text evidence="6">Belongs to the DEAD box helicase family.</text>
</comment>
<evidence type="ECO:0000256" key="2">
    <source>
        <dbReference type="ARBA" id="ARBA00022801"/>
    </source>
</evidence>
<evidence type="ECO:0000259" key="9">
    <source>
        <dbReference type="PROSITE" id="PS51194"/>
    </source>
</evidence>
<dbReference type="InterPro" id="IPR011545">
    <property type="entry name" value="DEAD/DEAH_box_helicase_dom"/>
</dbReference>
<dbReference type="CDD" id="cd00268">
    <property type="entry name" value="DEADc"/>
    <property type="match status" value="1"/>
</dbReference>
<dbReference type="InterPro" id="IPR001650">
    <property type="entry name" value="Helicase_C-like"/>
</dbReference>
<evidence type="ECO:0000256" key="1">
    <source>
        <dbReference type="ARBA" id="ARBA00022741"/>
    </source>
</evidence>
<dbReference type="SMART" id="SM00487">
    <property type="entry name" value="DEXDc"/>
    <property type="match status" value="1"/>
</dbReference>
<keyword evidence="5 6" id="KW-0694">RNA-binding</keyword>
<keyword evidence="4 6" id="KW-0067">ATP-binding</keyword>
<dbReference type="Pfam" id="PF00271">
    <property type="entry name" value="Helicase_C"/>
    <property type="match status" value="1"/>
</dbReference>
<dbReference type="InterPro" id="IPR014001">
    <property type="entry name" value="Helicase_ATP-bd"/>
</dbReference>
<keyword evidence="3 6" id="KW-0347">Helicase</keyword>
<evidence type="ECO:0000256" key="5">
    <source>
        <dbReference type="ARBA" id="ARBA00022884"/>
    </source>
</evidence>
<dbReference type="InterPro" id="IPR027417">
    <property type="entry name" value="P-loop_NTPase"/>
</dbReference>
<comment type="domain">
    <text evidence="6">The Q motif is unique to and characteristic of the DEAD box family of RNA helicases and controls ATP binding and hydrolysis.</text>
</comment>
<evidence type="ECO:0000256" key="6">
    <source>
        <dbReference type="RuleBase" id="RU365068"/>
    </source>
</evidence>
<accession>A0ABP0S423</accession>
<comment type="caution">
    <text evidence="10">The sequence shown here is derived from an EMBL/GenBank/DDBJ whole genome shotgun (WGS) entry which is preliminary data.</text>
</comment>
<feature type="domain" description="Helicase ATP-binding" evidence="8">
    <location>
        <begin position="17"/>
        <end position="187"/>
    </location>
</feature>
<dbReference type="Gene3D" id="3.40.50.300">
    <property type="entry name" value="P-loop containing nucleotide triphosphate hydrolases"/>
    <property type="match status" value="2"/>
</dbReference>
<feature type="domain" description="Helicase C-terminal" evidence="9">
    <location>
        <begin position="198"/>
        <end position="382"/>
    </location>
</feature>
<sequence length="575" mass="64021">MESFGYERMTAVQRRSFGPILGGGELLARAKTGSGKTLSFLLPAVERIHRQLDGEVQPGGVVMLVLTPVRELSMQVAKEAEKLTSFYGSCRMVCMTGGVPWEEDLKSLDEGQGAVLLVATPGRLQSHVAKTEGFAARLRRVRILVLDEVDQLASETFRAATLEIAAALPPCSERQGLFYSATVSDAVHGLVRQIGRGDGLAFVDVIQSDEVVVPEHIDQYYSLVPTERMTECLWRFLQSHAKPDFKAVAIFMTGRIAAYYAEAFRKAGTDLAVFEIHARRSQKQRTEESERFRAAERGVLFTSDVSSRGLDYPGVTHVVQMGAAHSKAEYIHRLGRCGRAGAKGHGLLLLHDFEEGFLEQLSDLEIMEEPLSQMTEDLPDFIKMPIAKNVKAQAYYSRINHVMRNSTADLLEIMREAHRFARSIGATDEEDRPPEITVENAQKMGVAEIQDVPGTVEHRVVTVKLVPDHNFPYHDPVRGPRWKGYQDDLLDDALRSSEGPGKRPPLAELRHENFMRGFRHLQPGAVVQPGKDDFARPLPPKRRLPETPRTSPLKVAPRDSGDALHTFASWLVDCP</sequence>
<evidence type="ECO:0000313" key="10">
    <source>
        <dbReference type="EMBL" id="CAK9107075.1"/>
    </source>
</evidence>
<keyword evidence="11" id="KW-1185">Reference proteome</keyword>
<dbReference type="EMBL" id="CAXAMN010026929">
    <property type="protein sequence ID" value="CAK9107075.1"/>
    <property type="molecule type" value="Genomic_DNA"/>
</dbReference>
<reference evidence="10 11" key="1">
    <citation type="submission" date="2024-02" db="EMBL/GenBank/DDBJ databases">
        <authorList>
            <person name="Chen Y."/>
            <person name="Shah S."/>
            <person name="Dougan E. K."/>
            <person name="Thang M."/>
            <person name="Chan C."/>
        </authorList>
    </citation>
    <scope>NUCLEOTIDE SEQUENCE [LARGE SCALE GENOMIC DNA]</scope>
</reference>
<keyword evidence="2 6" id="KW-0378">Hydrolase</keyword>
<comment type="catalytic activity">
    <reaction evidence="6">
        <text>ATP + H2O = ADP + phosphate + H(+)</text>
        <dbReference type="Rhea" id="RHEA:13065"/>
        <dbReference type="ChEBI" id="CHEBI:15377"/>
        <dbReference type="ChEBI" id="CHEBI:15378"/>
        <dbReference type="ChEBI" id="CHEBI:30616"/>
        <dbReference type="ChEBI" id="CHEBI:43474"/>
        <dbReference type="ChEBI" id="CHEBI:456216"/>
        <dbReference type="EC" id="3.6.4.13"/>
    </reaction>
</comment>
<proteinExistence type="inferred from homology"/>
<keyword evidence="1 6" id="KW-0547">Nucleotide-binding</keyword>
<evidence type="ECO:0000313" key="11">
    <source>
        <dbReference type="Proteomes" id="UP001642484"/>
    </source>
</evidence>
<dbReference type="PROSITE" id="PS51194">
    <property type="entry name" value="HELICASE_CTER"/>
    <property type="match status" value="1"/>
</dbReference>
<dbReference type="SMART" id="SM00490">
    <property type="entry name" value="HELICc"/>
    <property type="match status" value="1"/>
</dbReference>
<protein>
    <recommendedName>
        <fullName evidence="6">ATP-dependent RNA helicase</fullName>
        <ecNumber evidence="6">3.6.4.13</ecNumber>
    </recommendedName>
</protein>
<evidence type="ECO:0000256" key="3">
    <source>
        <dbReference type="ARBA" id="ARBA00022806"/>
    </source>
</evidence>